<dbReference type="EMBL" id="FOFU01000002">
    <property type="protein sequence ID" value="SEP96535.1"/>
    <property type="molecule type" value="Genomic_DNA"/>
</dbReference>
<evidence type="ECO:0000313" key="2">
    <source>
        <dbReference type="Proteomes" id="UP000182360"/>
    </source>
</evidence>
<dbReference type="SUPFAM" id="SSF56784">
    <property type="entry name" value="HAD-like"/>
    <property type="match status" value="1"/>
</dbReference>
<dbReference type="Gene3D" id="3.30.1240.10">
    <property type="match status" value="1"/>
</dbReference>
<dbReference type="GO" id="GO:0000287">
    <property type="term" value="F:magnesium ion binding"/>
    <property type="evidence" value="ECO:0007669"/>
    <property type="project" value="TreeGrafter"/>
</dbReference>
<dbReference type="RefSeq" id="WP_074641009.1">
    <property type="nucleotide sequence ID" value="NZ_FOFU01000002.1"/>
</dbReference>
<dbReference type="Pfam" id="PF08282">
    <property type="entry name" value="Hydrolase_3"/>
    <property type="match status" value="1"/>
</dbReference>
<gene>
    <name evidence="1" type="ORF">SAMN04487977_10257</name>
</gene>
<dbReference type="SFLD" id="SFLDS00003">
    <property type="entry name" value="Haloacid_Dehalogenase"/>
    <property type="match status" value="1"/>
</dbReference>
<evidence type="ECO:0008006" key="3">
    <source>
        <dbReference type="Google" id="ProtNLM"/>
    </source>
</evidence>
<dbReference type="PANTHER" id="PTHR10000:SF8">
    <property type="entry name" value="HAD SUPERFAMILY HYDROLASE-LIKE, TYPE 3"/>
    <property type="match status" value="1"/>
</dbReference>
<evidence type="ECO:0000313" key="1">
    <source>
        <dbReference type="EMBL" id="SEP96535.1"/>
    </source>
</evidence>
<proteinExistence type="predicted"/>
<organism evidence="1 2">
    <name type="scientific">Treponema bryantii</name>
    <dbReference type="NCBI Taxonomy" id="163"/>
    <lineage>
        <taxon>Bacteria</taxon>
        <taxon>Pseudomonadati</taxon>
        <taxon>Spirochaetota</taxon>
        <taxon>Spirochaetia</taxon>
        <taxon>Spirochaetales</taxon>
        <taxon>Treponemataceae</taxon>
        <taxon>Treponema</taxon>
    </lineage>
</organism>
<dbReference type="Proteomes" id="UP000182360">
    <property type="component" value="Unassembled WGS sequence"/>
</dbReference>
<dbReference type="PANTHER" id="PTHR10000">
    <property type="entry name" value="PHOSPHOSERINE PHOSPHATASE"/>
    <property type="match status" value="1"/>
</dbReference>
<dbReference type="AlphaFoldDB" id="A0A1H9C5H4"/>
<dbReference type="InterPro" id="IPR000150">
    <property type="entry name" value="Cof"/>
</dbReference>
<keyword evidence="2" id="KW-1185">Reference proteome</keyword>
<dbReference type="OrthoDB" id="9781413at2"/>
<dbReference type="NCBIfam" id="TIGR00099">
    <property type="entry name" value="Cof-subfamily"/>
    <property type="match status" value="1"/>
</dbReference>
<dbReference type="SFLD" id="SFLDG01140">
    <property type="entry name" value="C2.B:_Phosphomannomutase_and_P"/>
    <property type="match status" value="1"/>
</dbReference>
<dbReference type="NCBIfam" id="TIGR01484">
    <property type="entry name" value="HAD-SF-IIB"/>
    <property type="match status" value="1"/>
</dbReference>
<dbReference type="InterPro" id="IPR023214">
    <property type="entry name" value="HAD_sf"/>
</dbReference>
<dbReference type="STRING" id="163.SAMN04487775_106164"/>
<dbReference type="InterPro" id="IPR006379">
    <property type="entry name" value="HAD-SF_hydro_IIB"/>
</dbReference>
<accession>A0A1H9C5H4</accession>
<dbReference type="GO" id="GO:0005829">
    <property type="term" value="C:cytosol"/>
    <property type="evidence" value="ECO:0007669"/>
    <property type="project" value="TreeGrafter"/>
</dbReference>
<name>A0A1H9C5H4_9SPIR</name>
<dbReference type="GO" id="GO:0016791">
    <property type="term" value="F:phosphatase activity"/>
    <property type="evidence" value="ECO:0007669"/>
    <property type="project" value="TreeGrafter"/>
</dbReference>
<dbReference type="InterPro" id="IPR036412">
    <property type="entry name" value="HAD-like_sf"/>
</dbReference>
<dbReference type="Gene3D" id="3.40.50.1000">
    <property type="entry name" value="HAD superfamily/HAD-like"/>
    <property type="match status" value="1"/>
</dbReference>
<sequence length="276" mass="31154">MKSCEKLDVRLIALDLDDTLLNDNREITDMTVEALRECAERGIYVVLCSGRAEDAILPFVRRLEIAGKEAGRFLIAINGCSIFDLHKRQQIFCRKVEADILTRTNEVAEARGLRSEVYTPDTIYYREETKWTKLDVDLCGLKGAKVEDYDEFLKRGFTKMLVPGEPSELLELQSELRAEFGERAVIFTSKPYFLEILPPNCGKGEAVSWLANELGFGMDKVMGFGDSMNDESLIRMAGYGVAMCNGLEEMKKVARFVTDLDNNHDGVGDFIKKHVL</sequence>
<protein>
    <recommendedName>
        <fullName evidence="3">Cof subfamily of IIB subfamily of haloacid dehalogenase superfamily/HAD-superfamily hydrolase, subfamily IIB</fullName>
    </recommendedName>
</protein>
<reference evidence="1 2" key="1">
    <citation type="submission" date="2016-10" db="EMBL/GenBank/DDBJ databases">
        <authorList>
            <person name="de Groot N.N."/>
        </authorList>
    </citation>
    <scope>NUCLEOTIDE SEQUENCE [LARGE SCALE GENOMIC DNA]</scope>
    <source>
        <strain evidence="1 2">B25</strain>
    </source>
</reference>
<dbReference type="PROSITE" id="PS01229">
    <property type="entry name" value="COF_2"/>
    <property type="match status" value="1"/>
</dbReference>
<dbReference type="CDD" id="cd07516">
    <property type="entry name" value="HAD_Pase"/>
    <property type="match status" value="1"/>
</dbReference>